<dbReference type="PANTHER" id="PTHR13748:SF62">
    <property type="entry name" value="COBW DOMAIN-CONTAINING PROTEIN"/>
    <property type="match status" value="1"/>
</dbReference>
<dbReference type="InterPro" id="IPR003495">
    <property type="entry name" value="CobW/HypB/UreG_nucleotide-bd"/>
</dbReference>
<dbReference type="RefSeq" id="WP_249328654.1">
    <property type="nucleotide sequence ID" value="NZ_CP060635.1"/>
</dbReference>
<evidence type="ECO:0000313" key="2">
    <source>
        <dbReference type="EMBL" id="QNM08178.1"/>
    </source>
</evidence>
<dbReference type="EMBL" id="CP060635">
    <property type="protein sequence ID" value="QNM08178.1"/>
    <property type="molecule type" value="Genomic_DNA"/>
</dbReference>
<evidence type="ECO:0000313" key="3">
    <source>
        <dbReference type="Proteomes" id="UP000515860"/>
    </source>
</evidence>
<reference evidence="2 3" key="1">
    <citation type="submission" date="2020-08" db="EMBL/GenBank/DDBJ databases">
        <authorList>
            <person name="Liu C."/>
            <person name="Sun Q."/>
        </authorList>
    </citation>
    <scope>NUCLEOTIDE SEQUENCE [LARGE SCALE GENOMIC DNA]</scope>
    <source>
        <strain evidence="2 3">NSJ-29</strain>
    </source>
</reference>
<protein>
    <submittedName>
        <fullName evidence="2">Cobalamin biosynthesis protein P47K</fullName>
    </submittedName>
</protein>
<dbReference type="SUPFAM" id="SSF52540">
    <property type="entry name" value="P-loop containing nucleoside triphosphate hydrolases"/>
    <property type="match status" value="1"/>
</dbReference>
<dbReference type="Pfam" id="PF02492">
    <property type="entry name" value="cobW"/>
    <property type="match status" value="1"/>
</dbReference>
<dbReference type="GO" id="GO:0005737">
    <property type="term" value="C:cytoplasm"/>
    <property type="evidence" value="ECO:0007669"/>
    <property type="project" value="TreeGrafter"/>
</dbReference>
<dbReference type="AlphaFoldDB" id="A0A7G9GBJ6"/>
<organism evidence="2 3">
    <name type="scientific">Wansuia hejianensis</name>
    <dbReference type="NCBI Taxonomy" id="2763667"/>
    <lineage>
        <taxon>Bacteria</taxon>
        <taxon>Bacillati</taxon>
        <taxon>Bacillota</taxon>
        <taxon>Clostridia</taxon>
        <taxon>Lachnospirales</taxon>
        <taxon>Lachnospiraceae</taxon>
        <taxon>Wansuia</taxon>
    </lineage>
</organism>
<evidence type="ECO:0000259" key="1">
    <source>
        <dbReference type="Pfam" id="PF02492"/>
    </source>
</evidence>
<sequence>MKMIIMGGFLGAGKTSLVLQMARYLAGRNPDKQAKVVILENEIGEVSIDDKILKSGGFEVQTMFSGCVCCTMAGELMGNICQIMERFDPDWIIMEATGVAYPRRIKENLVQYLQMESCQIFCAADAKRWKRLKNAMEVFVRDQLDCADVVFINKIDAVDGKTLEEVDESVRRFNTDAKRFCVSAANTIDEAVWKDIFSA</sequence>
<keyword evidence="3" id="KW-1185">Reference proteome</keyword>
<dbReference type="InterPro" id="IPR051316">
    <property type="entry name" value="Zinc-reg_GTPase_activator"/>
</dbReference>
<accession>A0A7G9GBJ6</accession>
<dbReference type="InterPro" id="IPR027417">
    <property type="entry name" value="P-loop_NTPase"/>
</dbReference>
<name>A0A7G9GBJ6_9FIRM</name>
<proteinExistence type="predicted"/>
<feature type="domain" description="CobW/HypB/UreG nucleotide-binding" evidence="1">
    <location>
        <begin position="3"/>
        <end position="178"/>
    </location>
</feature>
<dbReference type="KEGG" id="whj:H9Q79_14995"/>
<gene>
    <name evidence="2" type="ORF">H9Q79_14995</name>
</gene>
<dbReference type="PANTHER" id="PTHR13748">
    <property type="entry name" value="COBW-RELATED"/>
    <property type="match status" value="1"/>
</dbReference>
<dbReference type="Gene3D" id="3.40.50.300">
    <property type="entry name" value="P-loop containing nucleotide triphosphate hydrolases"/>
    <property type="match status" value="1"/>
</dbReference>
<dbReference type="Proteomes" id="UP000515860">
    <property type="component" value="Chromosome"/>
</dbReference>